<evidence type="ECO:0000313" key="1">
    <source>
        <dbReference type="EMBL" id="WHZ60343.1"/>
    </source>
</evidence>
<gene>
    <name evidence="1" type="ORF">QLQ22_21410</name>
</gene>
<dbReference type="EMBL" id="CP126116">
    <property type="protein sequence ID" value="WHZ60343.1"/>
    <property type="molecule type" value="Genomic_DNA"/>
</dbReference>
<dbReference type="Proteomes" id="UP001226091">
    <property type="component" value="Chromosome"/>
</dbReference>
<evidence type="ECO:0000313" key="2">
    <source>
        <dbReference type="Proteomes" id="UP001226091"/>
    </source>
</evidence>
<reference evidence="2" key="1">
    <citation type="journal article" date="2025" name="Aquaculture">
        <title>Assessment of the bioflocculant production and safety properties of Metabacillus hrfriensis sp. nov. based on phenotypic and whole-genome sequencing analysis.</title>
        <authorList>
            <person name="Zhang R."/>
            <person name="Zhao Z."/>
            <person name="Luo L."/>
            <person name="Wang S."/>
            <person name="Guo K."/>
            <person name="Xu W."/>
        </authorList>
    </citation>
    <scope>NUCLEOTIDE SEQUENCE [LARGE SCALE GENOMIC DNA]</scope>
    <source>
        <strain evidence="2">CT-WN-B3</strain>
    </source>
</reference>
<proteinExistence type="predicted"/>
<accession>A0ACD4RIJ6</accession>
<name>A0ACD4RIJ6_9BACI</name>
<keyword evidence="2" id="KW-1185">Reference proteome</keyword>
<organism evidence="1 2">
    <name type="scientific">Metabacillus hrfriensis</name>
    <dbReference type="NCBI Taxonomy" id="3048891"/>
    <lineage>
        <taxon>Bacteria</taxon>
        <taxon>Bacillati</taxon>
        <taxon>Bacillota</taxon>
        <taxon>Bacilli</taxon>
        <taxon>Bacillales</taxon>
        <taxon>Bacillaceae</taxon>
        <taxon>Metabacillus</taxon>
    </lineage>
</organism>
<protein>
    <submittedName>
        <fullName evidence="1">AI-2E family transporter</fullName>
    </submittedName>
</protein>
<sequence>MNKSKVHFWTIEILLLLLIFYVSTKVSFLFQPLIVFASTLFFPILIAGILFFIFSPVVKLLEKNKVPRTLAILILYLIFIGLILLLLSTVGPVVSQQFTDLFKNFPRYITEIRQFIMNLSESRWFTWVMTQEYVSIEETIDKMEKSLGNLTTTLPESITSSVTKVLGFVTNITLIVITVPFILFYMLKDGHKFPVTAVKILPAAYRREGIKIFEDLYKTLAAYIQGQLLVSLFVGTGCFIGYTLIGLDYALILGIIVAVANIIPYLGPFIGAAPAVVIALLDSPTKALIAAVVVTVVQQIDGNILSPLIIGKRLNTHPLTIILLLIGAGSFGGILGMILAVPTYAVLKAVLLHVIRLVKLRNRYKQETDNRKNNRDENDRKPPV</sequence>